<proteinExistence type="predicted"/>
<evidence type="ECO:0000313" key="2">
    <source>
        <dbReference type="Proteomes" id="UP000499080"/>
    </source>
</evidence>
<gene>
    <name evidence="1" type="ORF">AVEN_8578_1</name>
</gene>
<keyword evidence="2" id="KW-1185">Reference proteome</keyword>
<dbReference type="Proteomes" id="UP000499080">
    <property type="component" value="Unassembled WGS sequence"/>
</dbReference>
<sequence>MTKFSFTRKIMYGIRWTVENLSKMPAYAEVIGPDFYLAPGIMGCITFSKIEGEPCVFIRNKSAKDIYIVRELVLYDCNSQKLHEDKDEVIFLLEEGEDVDVLGRVNNGTSFDDLTNDTLVIDLCVSIKDNATKKIK</sequence>
<dbReference type="AlphaFoldDB" id="A0A4Y2W6J7"/>
<organism evidence="1 2">
    <name type="scientific">Araneus ventricosus</name>
    <name type="common">Orbweaver spider</name>
    <name type="synonym">Epeira ventricosa</name>
    <dbReference type="NCBI Taxonomy" id="182803"/>
    <lineage>
        <taxon>Eukaryota</taxon>
        <taxon>Metazoa</taxon>
        <taxon>Ecdysozoa</taxon>
        <taxon>Arthropoda</taxon>
        <taxon>Chelicerata</taxon>
        <taxon>Arachnida</taxon>
        <taxon>Araneae</taxon>
        <taxon>Araneomorphae</taxon>
        <taxon>Entelegynae</taxon>
        <taxon>Araneoidea</taxon>
        <taxon>Araneidae</taxon>
        <taxon>Araneus</taxon>
    </lineage>
</organism>
<reference evidence="1 2" key="1">
    <citation type="journal article" date="2019" name="Sci. Rep.">
        <title>Orb-weaving spider Araneus ventricosus genome elucidates the spidroin gene catalogue.</title>
        <authorList>
            <person name="Kono N."/>
            <person name="Nakamura H."/>
            <person name="Ohtoshi R."/>
            <person name="Moran D.A.P."/>
            <person name="Shinohara A."/>
            <person name="Yoshida Y."/>
            <person name="Fujiwara M."/>
            <person name="Mori M."/>
            <person name="Tomita M."/>
            <person name="Arakawa K."/>
        </authorList>
    </citation>
    <scope>NUCLEOTIDE SEQUENCE [LARGE SCALE GENOMIC DNA]</scope>
</reference>
<name>A0A4Y2W6J7_ARAVE</name>
<accession>A0A4Y2W6J7</accession>
<evidence type="ECO:0000313" key="1">
    <source>
        <dbReference type="EMBL" id="GBO32995.1"/>
    </source>
</evidence>
<comment type="caution">
    <text evidence="1">The sequence shown here is derived from an EMBL/GenBank/DDBJ whole genome shotgun (WGS) entry which is preliminary data.</text>
</comment>
<dbReference type="EMBL" id="BGPR01056501">
    <property type="protein sequence ID" value="GBO32995.1"/>
    <property type="molecule type" value="Genomic_DNA"/>
</dbReference>
<protein>
    <submittedName>
        <fullName evidence="1">Uncharacterized protein</fullName>
    </submittedName>
</protein>